<dbReference type="EnsemblMetazoa" id="AMAM003841-RA">
    <property type="protein sequence ID" value="AMAM003841-PA"/>
    <property type="gene ID" value="AMAM003841"/>
</dbReference>
<dbReference type="VEuPathDB" id="VectorBase:AMAM003841"/>
<evidence type="ECO:0000256" key="7">
    <source>
        <dbReference type="SAM" id="Coils"/>
    </source>
</evidence>
<dbReference type="InterPro" id="IPR019177">
    <property type="entry name" value="Golgin_subfamily_A_member_5"/>
</dbReference>
<evidence type="ECO:0000313" key="9">
    <source>
        <dbReference type="EnsemblMetazoa" id="AMAM003841-PA"/>
    </source>
</evidence>
<proteinExistence type="predicted"/>
<dbReference type="GO" id="GO:0007030">
    <property type="term" value="P:Golgi organization"/>
    <property type="evidence" value="ECO:0007669"/>
    <property type="project" value="InterPro"/>
</dbReference>
<evidence type="ECO:0000256" key="8">
    <source>
        <dbReference type="SAM" id="MobiDB-lite"/>
    </source>
</evidence>
<feature type="region of interest" description="Disordered" evidence="8">
    <location>
        <begin position="1"/>
        <end position="48"/>
    </location>
</feature>
<evidence type="ECO:0000256" key="6">
    <source>
        <dbReference type="ARBA" id="ARBA00023136"/>
    </source>
</evidence>
<keyword evidence="10" id="KW-1185">Reference proteome</keyword>
<feature type="coiled-coil region" evidence="7">
    <location>
        <begin position="173"/>
        <end position="270"/>
    </location>
</feature>
<dbReference type="GO" id="GO:0000139">
    <property type="term" value="C:Golgi membrane"/>
    <property type="evidence" value="ECO:0007669"/>
    <property type="project" value="UniProtKB-SubCell"/>
</dbReference>
<organism evidence="9 10">
    <name type="scientific">Anopheles maculatus</name>
    <dbReference type="NCBI Taxonomy" id="74869"/>
    <lineage>
        <taxon>Eukaryota</taxon>
        <taxon>Metazoa</taxon>
        <taxon>Ecdysozoa</taxon>
        <taxon>Arthropoda</taxon>
        <taxon>Hexapoda</taxon>
        <taxon>Insecta</taxon>
        <taxon>Pterygota</taxon>
        <taxon>Neoptera</taxon>
        <taxon>Endopterygota</taxon>
        <taxon>Diptera</taxon>
        <taxon>Nematocera</taxon>
        <taxon>Culicoidea</taxon>
        <taxon>Culicidae</taxon>
        <taxon>Anophelinae</taxon>
        <taxon>Anopheles</taxon>
        <taxon>Anopheles maculatus group</taxon>
    </lineage>
</organism>
<reference evidence="10" key="1">
    <citation type="submission" date="2013-09" db="EMBL/GenBank/DDBJ databases">
        <title>The Genome Sequence of Anopheles maculatus species B.</title>
        <authorList>
            <consortium name="The Broad Institute Genomics Platform"/>
            <person name="Neafsey D.E."/>
            <person name="Besansky N."/>
            <person name="Howell P."/>
            <person name="Walton C."/>
            <person name="Young S.K."/>
            <person name="Zeng Q."/>
            <person name="Gargeya S."/>
            <person name="Fitzgerald M."/>
            <person name="Haas B."/>
            <person name="Abouelleil A."/>
            <person name="Allen A.W."/>
            <person name="Alvarado L."/>
            <person name="Arachchi H.M."/>
            <person name="Berlin A.M."/>
            <person name="Chapman S.B."/>
            <person name="Gainer-Dewar J."/>
            <person name="Goldberg J."/>
            <person name="Griggs A."/>
            <person name="Gujja S."/>
            <person name="Hansen M."/>
            <person name="Howarth C."/>
            <person name="Imamovic A."/>
            <person name="Ireland A."/>
            <person name="Larimer J."/>
            <person name="McCowan C."/>
            <person name="Murphy C."/>
            <person name="Pearson M."/>
            <person name="Poon T.W."/>
            <person name="Priest M."/>
            <person name="Roberts A."/>
            <person name="Saif S."/>
            <person name="Shea T."/>
            <person name="Sisk P."/>
            <person name="Sykes S."/>
            <person name="Wortman J."/>
            <person name="Nusbaum C."/>
            <person name="Birren B."/>
        </authorList>
    </citation>
    <scope>NUCLEOTIDE SEQUENCE [LARGE SCALE GENOMIC DNA]</scope>
    <source>
        <strain evidence="10">maculatus3</strain>
    </source>
</reference>
<accession>A0A182SC72</accession>
<keyword evidence="5 7" id="KW-0175">Coiled coil</keyword>
<evidence type="ECO:0000313" key="10">
    <source>
        <dbReference type="Proteomes" id="UP000075901"/>
    </source>
</evidence>
<evidence type="ECO:0000256" key="3">
    <source>
        <dbReference type="ARBA" id="ARBA00022989"/>
    </source>
</evidence>
<dbReference type="Pfam" id="PF09787">
    <property type="entry name" value="Golgin_A5"/>
    <property type="match status" value="1"/>
</dbReference>
<evidence type="ECO:0000256" key="2">
    <source>
        <dbReference type="ARBA" id="ARBA00022692"/>
    </source>
</evidence>
<sequence length="333" mass="38101">MPKGMVRSASNASYEKSQELEVETQSVKSEKQNISGSSSRRSSLTSKKEGTVIDMSELVVVNNSIRDDREPNFSIEKELAAMKIVLAEIKAERDELKSELDTALSQQLSNGETESKLLELEVMCQNLSEENNVLCGKLLAIEEANSKYVKSISELESTIAKHIQSEQELNGKLETAKLETENVQGELQQYRVRAHATLQLKEKTIEQLKEQMNGGRADDGISQSDAKLSSAEQIMQIELEQMRQEKANLLEELNNLNERMKQREAQWMSNEEKLRLTVHGLEQNGQRFQQQVSFEMDKFKLLEDDFKTQQRELASVREELIKQRTSFTMRLHE</sequence>
<feature type="coiled-coil region" evidence="7">
    <location>
        <begin position="79"/>
        <end position="130"/>
    </location>
</feature>
<comment type="subcellular location">
    <subcellularLocation>
        <location evidence="1">Golgi apparatus membrane</location>
    </subcellularLocation>
</comment>
<name>A0A182SC72_9DIPT</name>
<evidence type="ECO:0000256" key="5">
    <source>
        <dbReference type="ARBA" id="ARBA00023054"/>
    </source>
</evidence>
<reference evidence="9" key="2">
    <citation type="submission" date="2020-05" db="UniProtKB">
        <authorList>
            <consortium name="EnsemblMetazoa"/>
        </authorList>
    </citation>
    <scope>IDENTIFICATION</scope>
    <source>
        <strain evidence="9">maculatus3</strain>
    </source>
</reference>
<dbReference type="AlphaFoldDB" id="A0A182SC72"/>
<keyword evidence="3" id="KW-1133">Transmembrane helix</keyword>
<protein>
    <submittedName>
        <fullName evidence="9">Uncharacterized protein</fullName>
    </submittedName>
</protein>
<evidence type="ECO:0000256" key="4">
    <source>
        <dbReference type="ARBA" id="ARBA00023034"/>
    </source>
</evidence>
<keyword evidence="2" id="KW-0812">Transmembrane</keyword>
<dbReference type="Proteomes" id="UP000075901">
    <property type="component" value="Unassembled WGS sequence"/>
</dbReference>
<keyword evidence="4" id="KW-0333">Golgi apparatus</keyword>
<keyword evidence="6" id="KW-0472">Membrane</keyword>
<evidence type="ECO:0000256" key="1">
    <source>
        <dbReference type="ARBA" id="ARBA00004394"/>
    </source>
</evidence>